<evidence type="ECO:0000259" key="10">
    <source>
        <dbReference type="Pfam" id="PF01699"/>
    </source>
</evidence>
<feature type="transmembrane region" description="Helical" evidence="7">
    <location>
        <begin position="818"/>
        <end position="840"/>
    </location>
</feature>
<dbReference type="EMBL" id="CAXAMM010019347">
    <property type="protein sequence ID" value="CAK9045497.1"/>
    <property type="molecule type" value="Genomic_DNA"/>
</dbReference>
<keyword evidence="6 7" id="KW-0472">Membrane</keyword>
<feature type="chain" id="PRO_5046574072" evidence="8">
    <location>
        <begin position="29"/>
        <end position="1168"/>
    </location>
</feature>
<feature type="domain" description="Sodium/calcium exchanger membrane region" evidence="10">
    <location>
        <begin position="385"/>
        <end position="533"/>
    </location>
</feature>
<evidence type="ECO:0000313" key="11">
    <source>
        <dbReference type="EMBL" id="CAK9045497.1"/>
    </source>
</evidence>
<feature type="transmembrane region" description="Helical" evidence="7">
    <location>
        <begin position="448"/>
        <end position="471"/>
    </location>
</feature>
<evidence type="ECO:0000256" key="8">
    <source>
        <dbReference type="SAM" id="SignalP"/>
    </source>
</evidence>
<feature type="signal peptide" evidence="8">
    <location>
        <begin position="1"/>
        <end position="28"/>
    </location>
</feature>
<feature type="transmembrane region" description="Helical" evidence="7">
    <location>
        <begin position="95"/>
        <end position="116"/>
    </location>
</feature>
<evidence type="ECO:0000256" key="4">
    <source>
        <dbReference type="ARBA" id="ARBA00022692"/>
    </source>
</evidence>
<dbReference type="Pfam" id="PF00487">
    <property type="entry name" value="FA_desaturase"/>
    <property type="match status" value="1"/>
</dbReference>
<feature type="transmembrane region" description="Helical" evidence="7">
    <location>
        <begin position="125"/>
        <end position="144"/>
    </location>
</feature>
<feature type="transmembrane region" description="Helical" evidence="7">
    <location>
        <begin position="385"/>
        <end position="406"/>
    </location>
</feature>
<dbReference type="InterPro" id="IPR005804">
    <property type="entry name" value="FA_desaturase_dom"/>
</dbReference>
<gene>
    <name evidence="11" type="ORF">SCF082_LOCUS25706</name>
</gene>
<reference evidence="11 12" key="1">
    <citation type="submission" date="2024-02" db="EMBL/GenBank/DDBJ databases">
        <authorList>
            <person name="Chen Y."/>
            <person name="Shah S."/>
            <person name="Dougan E. K."/>
            <person name="Thang M."/>
            <person name="Chan C."/>
        </authorList>
    </citation>
    <scope>NUCLEOTIDE SEQUENCE [LARGE SCALE GENOMIC DNA]</scope>
</reference>
<feature type="transmembrane region" description="Helical" evidence="7">
    <location>
        <begin position="1025"/>
        <end position="1045"/>
    </location>
</feature>
<name>A0ABP0M423_9DINO</name>
<evidence type="ECO:0000259" key="9">
    <source>
        <dbReference type="Pfam" id="PF00487"/>
    </source>
</evidence>
<dbReference type="PANTHER" id="PTHR10846:SF73">
    <property type="entry name" value="SODIUM_CALCIUM EXCHANGER MEMBRANE REGION DOMAIN-CONTAINING PROTEIN"/>
    <property type="match status" value="1"/>
</dbReference>
<organism evidence="11 12">
    <name type="scientific">Durusdinium trenchii</name>
    <dbReference type="NCBI Taxonomy" id="1381693"/>
    <lineage>
        <taxon>Eukaryota</taxon>
        <taxon>Sar</taxon>
        <taxon>Alveolata</taxon>
        <taxon>Dinophyceae</taxon>
        <taxon>Suessiales</taxon>
        <taxon>Symbiodiniaceae</taxon>
        <taxon>Durusdinium</taxon>
    </lineage>
</organism>
<evidence type="ECO:0000256" key="5">
    <source>
        <dbReference type="ARBA" id="ARBA00022989"/>
    </source>
</evidence>
<keyword evidence="5 7" id="KW-1133">Transmembrane helix</keyword>
<dbReference type="Proteomes" id="UP001642464">
    <property type="component" value="Unassembled WGS sequence"/>
</dbReference>
<protein>
    <submittedName>
        <fullName evidence="11">Sodium/potassium/calcium exchanger Nckx30C (Na(+)/K(+)/Ca(2+)-exchange protein Nckx30C)</fullName>
    </submittedName>
</protein>
<comment type="similarity">
    <text evidence="2">Belongs to the Ca(2+):cation antiporter (CaCA) (TC 2.A.19) family. SLC24A subfamily.</text>
</comment>
<dbReference type="Gene3D" id="1.20.1420.30">
    <property type="entry name" value="NCX, central ion-binding region"/>
    <property type="match status" value="2"/>
</dbReference>
<proteinExistence type="inferred from homology"/>
<dbReference type="InterPro" id="IPR004837">
    <property type="entry name" value="NaCa_Exmemb"/>
</dbReference>
<dbReference type="InterPro" id="IPR004481">
    <property type="entry name" value="K/Na/Ca-exchanger"/>
</dbReference>
<feature type="domain" description="Fatty acid desaturase" evidence="9">
    <location>
        <begin position="826"/>
        <end position="1125"/>
    </location>
</feature>
<evidence type="ECO:0000256" key="7">
    <source>
        <dbReference type="SAM" id="Phobius"/>
    </source>
</evidence>
<keyword evidence="8" id="KW-0732">Signal</keyword>
<evidence type="ECO:0000256" key="2">
    <source>
        <dbReference type="ARBA" id="ARBA00005364"/>
    </source>
</evidence>
<dbReference type="InterPro" id="IPR044880">
    <property type="entry name" value="NCX_ion-bd_dom_sf"/>
</dbReference>
<feature type="transmembrane region" description="Helical" evidence="7">
    <location>
        <begin position="418"/>
        <end position="441"/>
    </location>
</feature>
<feature type="transmembrane region" description="Helical" evidence="7">
    <location>
        <begin position="998"/>
        <end position="1019"/>
    </location>
</feature>
<comment type="caution">
    <text evidence="11">The sequence shown here is derived from an EMBL/GenBank/DDBJ whole genome shotgun (WGS) entry which is preliminary data.</text>
</comment>
<keyword evidence="3" id="KW-0813">Transport</keyword>
<evidence type="ECO:0000256" key="6">
    <source>
        <dbReference type="ARBA" id="ARBA00023136"/>
    </source>
</evidence>
<feature type="transmembrane region" description="Helical" evidence="7">
    <location>
        <begin position="150"/>
        <end position="173"/>
    </location>
</feature>
<evidence type="ECO:0000313" key="12">
    <source>
        <dbReference type="Proteomes" id="UP001642464"/>
    </source>
</evidence>
<keyword evidence="4 7" id="KW-0812">Transmembrane</keyword>
<keyword evidence="3" id="KW-0050">Antiport</keyword>
<dbReference type="PANTHER" id="PTHR10846">
    <property type="entry name" value="SODIUM/POTASSIUM/CALCIUM EXCHANGER"/>
    <property type="match status" value="1"/>
</dbReference>
<keyword evidence="12" id="KW-1185">Reference proteome</keyword>
<feature type="transmembrane region" description="Helical" evidence="7">
    <location>
        <begin position="491"/>
        <end position="508"/>
    </location>
</feature>
<evidence type="ECO:0000256" key="1">
    <source>
        <dbReference type="ARBA" id="ARBA00004141"/>
    </source>
</evidence>
<sequence>MEPSFAVGCLWFLVIAFMFFAQHHVCDAYFVPAINVFVGKMKKSSNKWLQRWGDEAVAGATICALGCNGPEMFTNLISLYTGSDAGIGVVVGSEIFNLLIIVGLTISAAPVVPLALERVPFARDCFFYALSIALLYWALLDRAIESYEAWVLLAAAVLYVCCVCFTGDLVNAIPALRPPERASEVEGSGSPKKKGKMHGIEVSVEEILHARMADAHGGDAEKWSVDPTAHGIYAEPQEGKEATESKSNARQSIGFQFDVKDAMLGAVLKYKDLQEVVLMEMGVINLEFYHNLQHITLRLTVEGPDQRDQLLKNIKEYSLGRPWVHGYDATIVGAWQHLRHTITAKDMPLIQRLLVVPEFLIDSLLRGTLFAVDVKDVTKENRWPLCFAGAMFWLAIFSFFMLEIANQIHYNIPALPNSFLGITVCAIGTSFPNAVASVLMAQQNKPAAAIANALGSNVQNVFLAMALPWVIYQLQHDGKPINQNVAGINEGVVWMCGTLVLVIAFVLMPPFCKLSYAYGPILVSVYLAYLVLTSGETFGWWPPLDLGDLEGADEALDKALALFKAGLSKDPEHEKVTVANVNELQIRAQGGQATRRPEVDIWYGGGDEATSENGLQRTQPLVRPVPPCLPEQFQLTSEACGKRDARMPSQRRLYNEARRLAQQLVHPPKHLAFSDPTGGALYFDPRGERERCGEEAAEALGYIAWFGTKRHLLSPLGSQVVGEEVTSPSNDWSTGGGRGRLAAASVAAPTLMALMARKRGRGGEVSDSLKPEDRWIEQLDLEAFGKEVHELGEKLKAEQDQRDVKHLHKIVSWSRLCAFIGLGTMWMAPNPISMIFLSLWTHSAWTMMGHHACHGGYNRTDATGRYSSRGFALGSLWRRLQDWFDWMLPEAWSVEHNNLHHYRLSEDGDPDLLERNSANWSQTERYVLPFMSMLLWKWAYYAPNTYKELKITEMRNKKIPLPNGFDPQAALTLGDLAAGKGKGVVSKWELFSKVMGPYFFFHFFVLPLPLLIFSPVFYWHGVCNLLLADVLSNIHGFIVVVTNHAGNDLYRFQRSCKPKSPTFYLRAITSSVNFRTGGDLNDFMHGWLNYQIEHHCWPDLSMLAYQKGQPQLKQICERHGVPYIQENVFVRLKKTMDIAMGHTKMRRYPDALEREADMMVWKDQLQTA</sequence>
<accession>A0ABP0M423</accession>
<dbReference type="Pfam" id="PF01699">
    <property type="entry name" value="Na_Ca_ex"/>
    <property type="match status" value="2"/>
</dbReference>
<evidence type="ECO:0000256" key="3">
    <source>
        <dbReference type="ARBA" id="ARBA00022449"/>
    </source>
</evidence>
<feature type="transmembrane region" description="Helical" evidence="7">
    <location>
        <begin position="515"/>
        <end position="532"/>
    </location>
</feature>
<feature type="domain" description="Sodium/calcium exchanger membrane region" evidence="10">
    <location>
        <begin position="14"/>
        <end position="163"/>
    </location>
</feature>
<comment type="subcellular location">
    <subcellularLocation>
        <location evidence="1">Membrane</location>
        <topology evidence="1">Multi-pass membrane protein</topology>
    </subcellularLocation>
</comment>